<reference evidence="1" key="2">
    <citation type="submission" date="2015-06" db="EMBL/GenBank/DDBJ databases">
        <title>Environmentally co-occuring mercury resistance plasmids are genetically and phenotypically diverse and confer variable context-dependent fitness effects.</title>
        <authorList>
            <person name="Hall J.P.J."/>
            <person name="Harrison E."/>
            <person name="Lilley A.K."/>
            <person name="Paterson S."/>
            <person name="Spiers A.J."/>
            <person name="Brockhurst M.A."/>
        </authorList>
    </citation>
    <scope>NUCLEOTIDE SEQUENCE [LARGE SCALE GENOMIC DNA]</scope>
    <source>
        <strain evidence="1">SBW25</strain>
        <plasmid evidence="1">pQBR55</plasmid>
    </source>
</reference>
<sequence>MMFKAKFAVVWLSVALIGGCTSSIKNFSTEITSVDGRATVLQTTPFPLLAAVKKHAEESTTLRVYIEDDGSKALESQRSTNPTPKGLMLVKLALNDPAPSAYLARPCQYVWSERCISAEWTERRFSSSVITSYQEALEFLKGIHHNQTFELVGYGGGGTVALLLAATRTDVIRVQTLGGNLTPTTWSRLHQMPPLKGSVDPIKFAKKLQIIPQRHLVGKTDQEVPRAIAETFMLALPEADCLSVTLVDADHMQGWEEVWNRFRDEPIKCQAPAFAPSASATQPSAPLHNDNAFTGGWSFE</sequence>
<dbReference type="PROSITE" id="PS51257">
    <property type="entry name" value="PROKAR_LIPOPROTEIN"/>
    <property type="match status" value="1"/>
</dbReference>
<dbReference type="Gene3D" id="3.40.50.1820">
    <property type="entry name" value="alpha/beta hydrolase"/>
    <property type="match status" value="1"/>
</dbReference>
<reference evidence="1" key="1">
    <citation type="submission" date="2014-12" db="EMBL/GenBank/DDBJ databases">
        <authorList>
            <person name="Hall J."/>
        </authorList>
    </citation>
    <scope>NUCLEOTIDE SEQUENCE [LARGE SCALE GENOMIC DNA]</scope>
    <source>
        <strain evidence="1">SBW25</strain>
        <plasmid evidence="1">pQBR55</plasmid>
    </source>
</reference>
<evidence type="ECO:0000313" key="1">
    <source>
        <dbReference type="EMBL" id="CEK42401.1"/>
    </source>
</evidence>
<dbReference type="SUPFAM" id="SSF53474">
    <property type="entry name" value="alpha/beta-Hydrolases"/>
    <property type="match status" value="1"/>
</dbReference>
<accession>A0A0G4E591</accession>
<evidence type="ECO:0008006" key="2">
    <source>
        <dbReference type="Google" id="ProtNLM"/>
    </source>
</evidence>
<proteinExistence type="predicted"/>
<dbReference type="EMBL" id="LN713927">
    <property type="protein sequence ID" value="CEK42401.1"/>
    <property type="molecule type" value="Genomic_DNA"/>
</dbReference>
<protein>
    <recommendedName>
        <fullName evidence="2">Alpha/beta hydrolase</fullName>
    </recommendedName>
</protein>
<organism evidence="1">
    <name type="scientific">Pseudomonas fluorescens (strain SBW25)</name>
    <dbReference type="NCBI Taxonomy" id="216595"/>
    <lineage>
        <taxon>Bacteria</taxon>
        <taxon>Pseudomonadati</taxon>
        <taxon>Pseudomonadota</taxon>
        <taxon>Gammaproteobacteria</taxon>
        <taxon>Pseudomonadales</taxon>
        <taxon>Pseudomonadaceae</taxon>
        <taxon>Pseudomonas</taxon>
    </lineage>
</organism>
<keyword evidence="1" id="KW-0614">Plasmid</keyword>
<dbReference type="AlphaFoldDB" id="A0A0G4E591"/>
<name>A0A0G4E591_PSEFS</name>
<gene>
    <name evidence="1" type="ORF">PQBR55_0022</name>
</gene>
<dbReference type="InterPro" id="IPR029058">
    <property type="entry name" value="AB_hydrolase_fold"/>
</dbReference>
<dbReference type="RefSeq" id="WP_176456019.1">
    <property type="nucleotide sequence ID" value="NZ_LN713927.1"/>
</dbReference>
<geneLocation type="plasmid" evidence="1">
    <name>pQBR55</name>
</geneLocation>